<dbReference type="GO" id="GO:0016788">
    <property type="term" value="F:hydrolase activity, acting on ester bonds"/>
    <property type="evidence" value="ECO:0007669"/>
    <property type="project" value="TreeGrafter"/>
</dbReference>
<reference evidence="8 9" key="1">
    <citation type="submission" date="2018-11" db="EMBL/GenBank/DDBJ databases">
        <title>Genome sequence and assembly of Colletotrichum spinosum.</title>
        <authorList>
            <person name="Gan P."/>
            <person name="Shirasu K."/>
        </authorList>
    </citation>
    <scope>NUCLEOTIDE SEQUENCE [LARGE SCALE GENOMIC DNA]</scope>
    <source>
        <strain evidence="8 9">CBS 515.97</strain>
    </source>
</reference>
<dbReference type="Proteomes" id="UP000295083">
    <property type="component" value="Unassembled WGS sequence"/>
</dbReference>
<keyword evidence="6" id="KW-0539">Nucleus</keyword>
<keyword evidence="4 8" id="KW-0378">Hydrolase</keyword>
<comment type="subcellular location">
    <subcellularLocation>
        <location evidence="1">Nucleus</location>
    </subcellularLocation>
</comment>
<evidence type="ECO:0000256" key="6">
    <source>
        <dbReference type="ARBA" id="ARBA00023242"/>
    </source>
</evidence>
<dbReference type="Pfam" id="PF08925">
    <property type="entry name" value="DUF1907"/>
    <property type="match status" value="1"/>
</dbReference>
<evidence type="ECO:0000313" key="9">
    <source>
        <dbReference type="Proteomes" id="UP000295083"/>
    </source>
</evidence>
<keyword evidence="5" id="KW-0862">Zinc</keyword>
<dbReference type="PANTHER" id="PTHR13204">
    <property type="entry name" value="PTD012 PROTEIN"/>
    <property type="match status" value="1"/>
</dbReference>
<dbReference type="GO" id="GO:0008270">
    <property type="term" value="F:zinc ion binding"/>
    <property type="evidence" value="ECO:0007669"/>
    <property type="project" value="TreeGrafter"/>
</dbReference>
<dbReference type="PANTHER" id="PTHR13204:SF1">
    <property type="entry name" value="ESTER HYDROLASE C11ORF54"/>
    <property type="match status" value="1"/>
</dbReference>
<comment type="caution">
    <text evidence="8">The sequence shown here is derived from an EMBL/GenBank/DDBJ whole genome shotgun (WGS) entry which is preliminary data.</text>
</comment>
<dbReference type="GO" id="GO:0005634">
    <property type="term" value="C:nucleus"/>
    <property type="evidence" value="ECO:0007669"/>
    <property type="project" value="UniProtKB-SubCell"/>
</dbReference>
<evidence type="ECO:0000256" key="4">
    <source>
        <dbReference type="ARBA" id="ARBA00022801"/>
    </source>
</evidence>
<evidence type="ECO:0000256" key="2">
    <source>
        <dbReference type="ARBA" id="ARBA00011245"/>
    </source>
</evidence>
<dbReference type="CDD" id="cd17298">
    <property type="entry name" value="DUF1907"/>
    <property type="match status" value="1"/>
</dbReference>
<dbReference type="SUPFAM" id="SSF117856">
    <property type="entry name" value="AF0104/ALDC/Ptd012-like"/>
    <property type="match status" value="1"/>
</dbReference>
<evidence type="ECO:0000256" key="3">
    <source>
        <dbReference type="ARBA" id="ARBA00022723"/>
    </source>
</evidence>
<evidence type="ECO:0000313" key="8">
    <source>
        <dbReference type="EMBL" id="TDZ34833.1"/>
    </source>
</evidence>
<name>A0A4R8QL37_9PEZI</name>
<evidence type="ECO:0000256" key="5">
    <source>
        <dbReference type="ARBA" id="ARBA00022833"/>
    </source>
</evidence>
<proteinExistence type="predicted"/>
<dbReference type="InterPro" id="IPR015021">
    <property type="entry name" value="C11orf54_DUF1907"/>
</dbReference>
<gene>
    <name evidence="8" type="ORF">C8035_v010222</name>
</gene>
<organism evidence="8 9">
    <name type="scientific">Colletotrichum spinosum</name>
    <dbReference type="NCBI Taxonomy" id="1347390"/>
    <lineage>
        <taxon>Eukaryota</taxon>
        <taxon>Fungi</taxon>
        <taxon>Dikarya</taxon>
        <taxon>Ascomycota</taxon>
        <taxon>Pezizomycotina</taxon>
        <taxon>Sordariomycetes</taxon>
        <taxon>Hypocreomycetidae</taxon>
        <taxon>Glomerellales</taxon>
        <taxon>Glomerellaceae</taxon>
        <taxon>Colletotrichum</taxon>
        <taxon>Colletotrichum orbiculare species complex</taxon>
    </lineage>
</organism>
<evidence type="ECO:0000259" key="7">
    <source>
        <dbReference type="SMART" id="SM01168"/>
    </source>
</evidence>
<dbReference type="AlphaFoldDB" id="A0A4R8QL37"/>
<comment type="subunit">
    <text evidence="2">Monomer.</text>
</comment>
<dbReference type="EMBL" id="QAPG01000049">
    <property type="protein sequence ID" value="TDZ34833.1"/>
    <property type="molecule type" value="Genomic_DNA"/>
</dbReference>
<accession>A0A4R8QL37</accession>
<keyword evidence="9" id="KW-1185">Reference proteome</keyword>
<evidence type="ECO:0000256" key="1">
    <source>
        <dbReference type="ARBA" id="ARBA00004123"/>
    </source>
</evidence>
<dbReference type="SMART" id="SM01168">
    <property type="entry name" value="DUF1907"/>
    <property type="match status" value="1"/>
</dbReference>
<sequence length="321" mass="34887">MHVEKRSLSPPSLTELAHQLAPFLSANFAHAAVTVAPCPDLRKAPFYLACEGLSGNARIADIGGQPNLFPRPRLDSIWAMDEVAKAMEMSPEKGGLIGAGAGPFHILGQNSELAPNLGWRDGLDNIINETRLIKILPGTGRVRVEKSPSLDCGLMANLYGSLGRTGPVIKITASGRKGDEQSFTECIRMALRAAYGNERQVSLGGVFIVKSGRAVYHVMPDFPEEKNLPFKDRSDVDNWLTWHTFDAPVVCLSVFHSADPHNLNLRMEHTHCFSGEGQHVGGHYHYEAEGSAEAIEYEGYFHTAEAIYRIDAPAELGAAGA</sequence>
<feature type="domain" description="DUF1907" evidence="7">
    <location>
        <begin position="19"/>
        <end position="310"/>
    </location>
</feature>
<keyword evidence="3" id="KW-0479">Metal-binding</keyword>
<protein>
    <submittedName>
        <fullName evidence="8">Ester hydrolase C11orf54-like protein</fullName>
    </submittedName>
</protein>